<dbReference type="InterPro" id="IPR002142">
    <property type="entry name" value="Peptidase_S49"/>
</dbReference>
<dbReference type="SUPFAM" id="SSF52096">
    <property type="entry name" value="ClpP/crotonase"/>
    <property type="match status" value="1"/>
</dbReference>
<evidence type="ECO:0000256" key="2">
    <source>
        <dbReference type="ARBA" id="ARBA00022670"/>
    </source>
</evidence>
<dbReference type="GO" id="GO:0006508">
    <property type="term" value="P:proteolysis"/>
    <property type="evidence" value="ECO:0007669"/>
    <property type="project" value="UniProtKB-KW"/>
</dbReference>
<reference evidence="7 8" key="1">
    <citation type="submission" date="2017-02" db="EMBL/GenBank/DDBJ databases">
        <title>Pseudoalteromonas ulvae TC14 Genome.</title>
        <authorList>
            <person name="Molmeret M."/>
        </authorList>
    </citation>
    <scope>NUCLEOTIDE SEQUENCE [LARGE SCALE GENOMIC DNA]</scope>
    <source>
        <strain evidence="7">TC14</strain>
    </source>
</reference>
<keyword evidence="8" id="KW-1185">Reference proteome</keyword>
<feature type="region of interest" description="Disordered" evidence="5">
    <location>
        <begin position="413"/>
        <end position="440"/>
    </location>
</feature>
<dbReference type="RefSeq" id="WP_086742652.1">
    <property type="nucleotide sequence ID" value="NZ_MWPV01000001.1"/>
</dbReference>
<dbReference type="EMBL" id="MWPV01000001">
    <property type="protein sequence ID" value="OUL59259.1"/>
    <property type="molecule type" value="Genomic_DNA"/>
</dbReference>
<dbReference type="PANTHER" id="PTHR33209:SF1">
    <property type="entry name" value="PEPTIDASE S49 DOMAIN-CONTAINING PROTEIN"/>
    <property type="match status" value="1"/>
</dbReference>
<name>A0A244CVI2_PSEDV</name>
<dbReference type="Pfam" id="PF01343">
    <property type="entry name" value="Peptidase_S49"/>
    <property type="match status" value="1"/>
</dbReference>
<protein>
    <recommendedName>
        <fullName evidence="6">Peptidase S49 domain-containing protein</fullName>
    </recommendedName>
</protein>
<feature type="compositionally biased region" description="Low complexity" evidence="5">
    <location>
        <begin position="316"/>
        <end position="349"/>
    </location>
</feature>
<accession>A0A244CVI2</accession>
<gene>
    <name evidence="7" type="ORF">B1199_03040</name>
</gene>
<feature type="domain" description="Peptidase S49" evidence="6">
    <location>
        <begin position="145"/>
        <end position="285"/>
    </location>
</feature>
<evidence type="ECO:0000256" key="3">
    <source>
        <dbReference type="ARBA" id="ARBA00022801"/>
    </source>
</evidence>
<evidence type="ECO:0000313" key="7">
    <source>
        <dbReference type="EMBL" id="OUL59259.1"/>
    </source>
</evidence>
<organism evidence="7 8">
    <name type="scientific">Pseudoalteromonas ulvae</name>
    <dbReference type="NCBI Taxonomy" id="107327"/>
    <lineage>
        <taxon>Bacteria</taxon>
        <taxon>Pseudomonadati</taxon>
        <taxon>Pseudomonadota</taxon>
        <taxon>Gammaproteobacteria</taxon>
        <taxon>Alteromonadales</taxon>
        <taxon>Pseudoalteromonadaceae</taxon>
        <taxon>Pseudoalteromonas</taxon>
    </lineage>
</organism>
<dbReference type="PANTHER" id="PTHR33209">
    <property type="entry name" value="PROTEASE 4"/>
    <property type="match status" value="1"/>
</dbReference>
<dbReference type="InterPro" id="IPR033855">
    <property type="entry name" value="Protein_C"/>
</dbReference>
<proteinExistence type="inferred from homology"/>
<keyword evidence="2" id="KW-0645">Protease</keyword>
<sequence>MSENSFAHILSRACNQAQFIEPTYANTFFSYLGQRAGAHSLVDINGDTLSQADMQVQAASFSNPRERERPYQVQNGLAILPVSGTLLHKYGYINPRSGSTGYDGILARIDDAINDPEIKAIMLDIDSPGGEAAGCFDAANRIKQMSQIKPIYALCYDTMCSAAMAIGSACTERWITQSGRAGSVGVVIAHASYEEKLKTDGVKITLIHSGKHKVDGNPYQDLSADVLGKIQANLDKNRDLFAELVASNIGMSKQAVLDTEARVYQGQEAVDIGFANKVVNGFDAIPQLLDIINSTSFKTNQTTGVAMSLKTNEAPAAGSATQAGAQATAPTAEQTAEQATAQTPAQAAAAERERCQSILTAPDAQGKSAMATHLAFNTSMSVDDAVALLKVSPAEQATAEQASVPAQQMADALTTAMASTEQPNLETTGDADELSADQKAEQQLLASFSAATGAK</sequence>
<dbReference type="AlphaFoldDB" id="A0A244CVI2"/>
<evidence type="ECO:0000256" key="4">
    <source>
        <dbReference type="ARBA" id="ARBA00022825"/>
    </source>
</evidence>
<comment type="similarity">
    <text evidence="1">Belongs to the peptidase S49 family.</text>
</comment>
<evidence type="ECO:0000256" key="1">
    <source>
        <dbReference type="ARBA" id="ARBA00008683"/>
    </source>
</evidence>
<keyword evidence="4" id="KW-0720">Serine protease</keyword>
<dbReference type="Gene3D" id="3.90.226.10">
    <property type="entry name" value="2-enoyl-CoA Hydratase, Chain A, domain 1"/>
    <property type="match status" value="1"/>
</dbReference>
<keyword evidence="3" id="KW-0378">Hydrolase</keyword>
<dbReference type="CDD" id="cd07022">
    <property type="entry name" value="S49_Sppa_36K_type"/>
    <property type="match status" value="1"/>
</dbReference>
<dbReference type="Gene3D" id="6.20.330.10">
    <property type="match status" value="1"/>
</dbReference>
<feature type="compositionally biased region" description="Polar residues" evidence="5">
    <location>
        <begin position="416"/>
        <end position="427"/>
    </location>
</feature>
<dbReference type="GO" id="GO:0008236">
    <property type="term" value="F:serine-type peptidase activity"/>
    <property type="evidence" value="ECO:0007669"/>
    <property type="project" value="UniProtKB-KW"/>
</dbReference>
<evidence type="ECO:0000313" key="8">
    <source>
        <dbReference type="Proteomes" id="UP000194841"/>
    </source>
</evidence>
<dbReference type="InterPro" id="IPR029045">
    <property type="entry name" value="ClpP/crotonase-like_dom_sf"/>
</dbReference>
<dbReference type="Proteomes" id="UP000194841">
    <property type="component" value="Unassembled WGS sequence"/>
</dbReference>
<evidence type="ECO:0000256" key="5">
    <source>
        <dbReference type="SAM" id="MobiDB-lite"/>
    </source>
</evidence>
<feature type="region of interest" description="Disordered" evidence="5">
    <location>
        <begin position="316"/>
        <end position="353"/>
    </location>
</feature>
<dbReference type="OrthoDB" id="6999246at2"/>
<comment type="caution">
    <text evidence="7">The sequence shown here is derived from an EMBL/GenBank/DDBJ whole genome shotgun (WGS) entry which is preliminary data.</text>
</comment>
<evidence type="ECO:0000259" key="6">
    <source>
        <dbReference type="Pfam" id="PF01343"/>
    </source>
</evidence>